<sequence>MGKLIKNMKWLTRTLGLTVVMVIALVLADCKMMGLAEEGFKQSDRWLYYSYVDKEIKDAPRISDDYYFRYGMMDGPSPEMSRIVFNGATDTAALENYLVALGYQYVPDDEGGGHWEREGQRKTEFYIWQSKEQQVIHLTKYSF</sequence>
<dbReference type="EMBL" id="CP019706">
    <property type="protein sequence ID" value="ARJ42086.1"/>
    <property type="molecule type" value="Genomic_DNA"/>
</dbReference>
<protein>
    <submittedName>
        <fullName evidence="1">Uncharacterized protein</fullName>
    </submittedName>
</protein>
<dbReference type="KEGG" id="palh:B1H58_08640"/>
<reference evidence="1 2" key="1">
    <citation type="submission" date="2017-02" db="EMBL/GenBank/DDBJ databases">
        <title>Complete genome sequence of the drought resistance-promoting endophyte Pantoea alhagi LTYR-11Z.</title>
        <authorList>
            <person name="Zhang L."/>
        </authorList>
    </citation>
    <scope>NUCLEOTIDE SEQUENCE [LARGE SCALE GENOMIC DNA]</scope>
    <source>
        <strain evidence="1 2">LTYR-11Z</strain>
    </source>
</reference>
<dbReference type="STRING" id="1891675.B1H58_08640"/>
<dbReference type="Proteomes" id="UP000192900">
    <property type="component" value="Chromosome"/>
</dbReference>
<gene>
    <name evidence="1" type="ORF">B1H58_08640</name>
</gene>
<dbReference type="AlphaFoldDB" id="A0A1W6B4T6"/>
<keyword evidence="2" id="KW-1185">Reference proteome</keyword>
<proteinExistence type="predicted"/>
<name>A0A1W6B4T6_9GAMM</name>
<organism evidence="1 2">
    <name type="scientific">Pantoea alhagi</name>
    <dbReference type="NCBI Taxonomy" id="1891675"/>
    <lineage>
        <taxon>Bacteria</taxon>
        <taxon>Pseudomonadati</taxon>
        <taxon>Pseudomonadota</taxon>
        <taxon>Gammaproteobacteria</taxon>
        <taxon>Enterobacterales</taxon>
        <taxon>Erwiniaceae</taxon>
        <taxon>Pantoea</taxon>
    </lineage>
</organism>
<evidence type="ECO:0000313" key="2">
    <source>
        <dbReference type="Proteomes" id="UP000192900"/>
    </source>
</evidence>
<evidence type="ECO:0000313" key="1">
    <source>
        <dbReference type="EMBL" id="ARJ42086.1"/>
    </source>
</evidence>
<accession>A0A1W6B4T6</accession>